<evidence type="ECO:0000256" key="3">
    <source>
        <dbReference type="ARBA" id="ARBA00011726"/>
    </source>
</evidence>
<keyword evidence="14" id="KW-1185">Reference proteome</keyword>
<dbReference type="PROSITE" id="PS51745">
    <property type="entry name" value="PB1"/>
    <property type="match status" value="1"/>
</dbReference>
<comment type="subcellular location">
    <subcellularLocation>
        <location evidence="1 10">Nucleus</location>
    </subcellularLocation>
</comment>
<dbReference type="GO" id="GO:0005634">
    <property type="term" value="C:nucleus"/>
    <property type="evidence" value="ECO:0007669"/>
    <property type="project" value="UniProtKB-SubCell"/>
</dbReference>
<evidence type="ECO:0000256" key="7">
    <source>
        <dbReference type="ARBA" id="ARBA00023242"/>
    </source>
</evidence>
<evidence type="ECO:0000256" key="8">
    <source>
        <dbReference type="ARBA" id="ARBA00023294"/>
    </source>
</evidence>
<evidence type="ECO:0000256" key="5">
    <source>
        <dbReference type="ARBA" id="ARBA00023015"/>
    </source>
</evidence>
<feature type="chain" id="PRO_5041731010" description="Auxin-responsive protein" evidence="11">
    <location>
        <begin position="20"/>
        <end position="200"/>
    </location>
</feature>
<dbReference type="PANTHER" id="PTHR31734">
    <property type="entry name" value="AUXIN-RESPONSIVE PROTEIN IAA17"/>
    <property type="match status" value="1"/>
</dbReference>
<dbReference type="PANTHER" id="PTHR31734:SF114">
    <property type="entry name" value="AUXIN-RESPONSIVE PROTEIN IAA32"/>
    <property type="match status" value="1"/>
</dbReference>
<comment type="caution">
    <text evidence="13">The sequence shown here is derived from an EMBL/GenBank/DDBJ whole genome shotgun (WGS) entry which is preliminary data.</text>
</comment>
<dbReference type="EMBL" id="BTGU01000008">
    <property type="protein sequence ID" value="GMN38643.1"/>
    <property type="molecule type" value="Genomic_DNA"/>
</dbReference>
<dbReference type="InterPro" id="IPR003311">
    <property type="entry name" value="AUX_IAA"/>
</dbReference>
<name>A0AA87ZM23_FICCA</name>
<proteinExistence type="inferred from homology"/>
<dbReference type="InterPro" id="IPR053793">
    <property type="entry name" value="PB1-like"/>
</dbReference>
<evidence type="ECO:0000259" key="12">
    <source>
        <dbReference type="PROSITE" id="PS51745"/>
    </source>
</evidence>
<dbReference type="Gene3D" id="3.10.20.90">
    <property type="entry name" value="Phosphatidylinositol 3-kinase Catalytic Subunit, Chain A, domain 1"/>
    <property type="match status" value="1"/>
</dbReference>
<evidence type="ECO:0000256" key="2">
    <source>
        <dbReference type="ARBA" id="ARBA00006728"/>
    </source>
</evidence>
<dbReference type="Pfam" id="PF02309">
    <property type="entry name" value="AUX_IAA"/>
    <property type="match status" value="1"/>
</dbReference>
<evidence type="ECO:0000313" key="13">
    <source>
        <dbReference type="EMBL" id="GMN38643.1"/>
    </source>
</evidence>
<reference evidence="13" key="1">
    <citation type="submission" date="2023-07" db="EMBL/GenBank/DDBJ databases">
        <title>draft genome sequence of fig (Ficus carica).</title>
        <authorList>
            <person name="Takahashi T."/>
            <person name="Nishimura K."/>
        </authorList>
    </citation>
    <scope>NUCLEOTIDE SEQUENCE</scope>
</reference>
<comment type="subunit">
    <text evidence="3 10">Homodimers and heterodimers.</text>
</comment>
<evidence type="ECO:0000256" key="1">
    <source>
        <dbReference type="ARBA" id="ARBA00004123"/>
    </source>
</evidence>
<sequence>MAIPCSSAVMLHILGVVSSSFLQTVYYQAKEDHDGVIDLGLSLRTLQPEAYHPSGHFGSLEGYDELIEWPRSNLNLKSTNIIQPRNNNFQEDCEEDGEGIQSKERWAYVKVNMDGAIVGRKVCILDHGSYSSLALQLEDMFGRQLASGLRLFQSGSEFLLFYKDRYENWRSVGDLPWKEFVECVKRLRIARKGTSGALLT</sequence>
<dbReference type="Proteomes" id="UP001187192">
    <property type="component" value="Unassembled WGS sequence"/>
</dbReference>
<gene>
    <name evidence="13" type="ORF">TIFTF001_007873</name>
</gene>
<feature type="domain" description="PB1" evidence="12">
    <location>
        <begin position="106"/>
        <end position="194"/>
    </location>
</feature>
<organism evidence="13 14">
    <name type="scientific">Ficus carica</name>
    <name type="common">Common fig</name>
    <dbReference type="NCBI Taxonomy" id="3494"/>
    <lineage>
        <taxon>Eukaryota</taxon>
        <taxon>Viridiplantae</taxon>
        <taxon>Streptophyta</taxon>
        <taxon>Embryophyta</taxon>
        <taxon>Tracheophyta</taxon>
        <taxon>Spermatophyta</taxon>
        <taxon>Magnoliopsida</taxon>
        <taxon>eudicotyledons</taxon>
        <taxon>Gunneridae</taxon>
        <taxon>Pentapetalae</taxon>
        <taxon>rosids</taxon>
        <taxon>fabids</taxon>
        <taxon>Rosales</taxon>
        <taxon>Moraceae</taxon>
        <taxon>Ficeae</taxon>
        <taxon>Ficus</taxon>
    </lineage>
</organism>
<evidence type="ECO:0000256" key="10">
    <source>
        <dbReference type="RuleBase" id="RU004549"/>
    </source>
</evidence>
<keyword evidence="6 10" id="KW-0804">Transcription</keyword>
<keyword evidence="8 10" id="KW-0927">Auxin signaling pathway</keyword>
<dbReference type="GO" id="GO:0009734">
    <property type="term" value="P:auxin-activated signaling pathway"/>
    <property type="evidence" value="ECO:0007669"/>
    <property type="project" value="UniProtKB-UniRule"/>
</dbReference>
<evidence type="ECO:0000256" key="11">
    <source>
        <dbReference type="SAM" id="SignalP"/>
    </source>
</evidence>
<accession>A0AA87ZM23</accession>
<evidence type="ECO:0000256" key="4">
    <source>
        <dbReference type="ARBA" id="ARBA00022491"/>
    </source>
</evidence>
<comment type="similarity">
    <text evidence="2 10">Belongs to the Aux/IAA family.</text>
</comment>
<dbReference type="InterPro" id="IPR033389">
    <property type="entry name" value="AUX/IAA_dom"/>
</dbReference>
<comment type="function">
    <text evidence="9">Aux/IAA proteins are short-lived transcriptional factors that function as repressors of early auxin response genes at low auxin concentrations. Repression is thought to result from the interaction with auxin response factors (ARFs), proteins that bind to the auxin-responsive promoter element (AuxRE). Formation of heterodimers with ARF proteins may alter their ability to modulate early auxin response genes expression.</text>
</comment>
<keyword evidence="4 10" id="KW-0678">Repressor</keyword>
<keyword evidence="5 10" id="KW-0805">Transcription regulation</keyword>
<evidence type="ECO:0000256" key="6">
    <source>
        <dbReference type="ARBA" id="ARBA00023163"/>
    </source>
</evidence>
<evidence type="ECO:0000256" key="9">
    <source>
        <dbReference type="ARBA" id="ARBA00025283"/>
    </source>
</evidence>
<dbReference type="SUPFAM" id="SSF54277">
    <property type="entry name" value="CAD &amp; PB1 domains"/>
    <property type="match status" value="1"/>
</dbReference>
<dbReference type="AlphaFoldDB" id="A0AA87ZM23"/>
<evidence type="ECO:0000313" key="14">
    <source>
        <dbReference type="Proteomes" id="UP001187192"/>
    </source>
</evidence>
<feature type="signal peptide" evidence="11">
    <location>
        <begin position="1"/>
        <end position="19"/>
    </location>
</feature>
<keyword evidence="7 10" id="KW-0539">Nucleus</keyword>
<dbReference type="GO" id="GO:0006355">
    <property type="term" value="P:regulation of DNA-templated transcription"/>
    <property type="evidence" value="ECO:0007669"/>
    <property type="project" value="InterPro"/>
</dbReference>
<keyword evidence="11" id="KW-0732">Signal</keyword>
<protein>
    <recommendedName>
        <fullName evidence="10">Auxin-responsive protein</fullName>
    </recommendedName>
</protein>